<accession>A0A9D4U2P6</accession>
<dbReference type="OrthoDB" id="1915404at2759"/>
<dbReference type="Pfam" id="PF01535">
    <property type="entry name" value="PPR"/>
    <property type="match status" value="2"/>
</dbReference>
<name>A0A9D4U2P6_ADICA</name>
<dbReference type="Pfam" id="PF13041">
    <property type="entry name" value="PPR_2"/>
    <property type="match status" value="4"/>
</dbReference>
<feature type="repeat" description="PPR" evidence="2">
    <location>
        <begin position="197"/>
        <end position="231"/>
    </location>
</feature>
<dbReference type="EMBL" id="JABFUD020000025">
    <property type="protein sequence ID" value="KAI5059850.1"/>
    <property type="molecule type" value="Genomic_DNA"/>
</dbReference>
<feature type="repeat" description="PPR" evidence="2">
    <location>
        <begin position="398"/>
        <end position="432"/>
    </location>
</feature>
<sequence length="550" mass="61360">MSLQAELFSSLTSLTTNQAGPLAGSSRHFYSSGDVVSWNIKPSHVESLPCHCSTTSVVAEELPAILAEDSPLSYPFSPPENAEQPVESFQEELLLFETEYIDSLAAEIQECSHVKDLTAGKEIHSLITICGLDADRYLGNLLVLMYGSCGAIEEAEAVYQKIPQPNIYSGNIMINAYVNNNELEKARNFFDGMLDRNGASWNAIISALAKNGCGKDALKYYRGMLAEGFQPNVITCVSAIDACADAAALSEGMMLHSAVIAYGFYDMIVGTALINMYGQCGNLESARDIFRRFPYHDAFSWTAMISACVNNGCNEEALVMFHHMPKQGLKPTRSTYLSILNACGNLMDLSKGYEVHAQMLLTDFITDIKVENALVNLYGRCQSLQDSTRVFRRMLQRNFVTWTTMIAAHSLNNLYEEALELFYEMQENWVNPNNYSITIVFDVCANMRALEEGRRVHKYGVCAGILFDFIASIALINMYGKCRSLEDARAVFRSSEEHGVLVWNAMLAAYAMNGEDTRAWVLLEEMQSKRVKPNKATYNIIDNLEPRQFL</sequence>
<dbReference type="NCBIfam" id="TIGR00756">
    <property type="entry name" value="PPR"/>
    <property type="match status" value="5"/>
</dbReference>
<keyword evidence="4" id="KW-1185">Reference proteome</keyword>
<dbReference type="Proteomes" id="UP000886520">
    <property type="component" value="Chromosome 25"/>
</dbReference>
<dbReference type="PANTHER" id="PTHR47926">
    <property type="entry name" value="PENTATRICOPEPTIDE REPEAT-CONTAINING PROTEIN"/>
    <property type="match status" value="1"/>
</dbReference>
<gene>
    <name evidence="3" type="ORF">GOP47_0026169</name>
</gene>
<dbReference type="InterPro" id="IPR046960">
    <property type="entry name" value="PPR_At4g14850-like_plant"/>
</dbReference>
<protein>
    <recommendedName>
        <fullName evidence="5">Pentatricopeptide repeat-containing protein</fullName>
    </recommendedName>
</protein>
<dbReference type="PANTHER" id="PTHR47926:SF533">
    <property type="entry name" value="DYW DOMAIN-CONTAINING PROTEIN"/>
    <property type="match status" value="1"/>
</dbReference>
<evidence type="ECO:0008006" key="5">
    <source>
        <dbReference type="Google" id="ProtNLM"/>
    </source>
</evidence>
<dbReference type="InterPro" id="IPR011990">
    <property type="entry name" value="TPR-like_helical_dom_sf"/>
</dbReference>
<dbReference type="FunFam" id="1.25.40.10:FF:000227">
    <property type="entry name" value="Pentatricopeptide repeat-containing protein At3g13880"/>
    <property type="match status" value="1"/>
</dbReference>
<evidence type="ECO:0000313" key="3">
    <source>
        <dbReference type="EMBL" id="KAI5059850.1"/>
    </source>
</evidence>
<feature type="repeat" description="PPR" evidence="2">
    <location>
        <begin position="297"/>
        <end position="331"/>
    </location>
</feature>
<organism evidence="3 4">
    <name type="scientific">Adiantum capillus-veneris</name>
    <name type="common">Maidenhair fern</name>
    <dbReference type="NCBI Taxonomy" id="13818"/>
    <lineage>
        <taxon>Eukaryota</taxon>
        <taxon>Viridiplantae</taxon>
        <taxon>Streptophyta</taxon>
        <taxon>Embryophyta</taxon>
        <taxon>Tracheophyta</taxon>
        <taxon>Polypodiopsida</taxon>
        <taxon>Polypodiidae</taxon>
        <taxon>Polypodiales</taxon>
        <taxon>Pteridineae</taxon>
        <taxon>Pteridaceae</taxon>
        <taxon>Vittarioideae</taxon>
        <taxon>Adiantum</taxon>
    </lineage>
</organism>
<dbReference type="GO" id="GO:0009451">
    <property type="term" value="P:RNA modification"/>
    <property type="evidence" value="ECO:0007669"/>
    <property type="project" value="InterPro"/>
</dbReference>
<dbReference type="InterPro" id="IPR002885">
    <property type="entry name" value="PPR_rpt"/>
</dbReference>
<dbReference type="GO" id="GO:0003723">
    <property type="term" value="F:RNA binding"/>
    <property type="evidence" value="ECO:0007669"/>
    <property type="project" value="InterPro"/>
</dbReference>
<evidence type="ECO:0000313" key="4">
    <source>
        <dbReference type="Proteomes" id="UP000886520"/>
    </source>
</evidence>
<comment type="caution">
    <text evidence="3">The sequence shown here is derived from an EMBL/GenBank/DDBJ whole genome shotgun (WGS) entry which is preliminary data.</text>
</comment>
<evidence type="ECO:0000256" key="2">
    <source>
        <dbReference type="PROSITE-ProRule" id="PRU00708"/>
    </source>
</evidence>
<dbReference type="PROSITE" id="PS51375">
    <property type="entry name" value="PPR"/>
    <property type="match status" value="4"/>
</dbReference>
<feature type="repeat" description="PPR" evidence="2">
    <location>
        <begin position="499"/>
        <end position="533"/>
    </location>
</feature>
<proteinExistence type="predicted"/>
<dbReference type="SUPFAM" id="SSF48452">
    <property type="entry name" value="TPR-like"/>
    <property type="match status" value="1"/>
</dbReference>
<keyword evidence="1" id="KW-0677">Repeat</keyword>
<reference evidence="3" key="1">
    <citation type="submission" date="2021-01" db="EMBL/GenBank/DDBJ databases">
        <title>Adiantum capillus-veneris genome.</title>
        <authorList>
            <person name="Fang Y."/>
            <person name="Liao Q."/>
        </authorList>
    </citation>
    <scope>NUCLEOTIDE SEQUENCE</scope>
    <source>
        <strain evidence="3">H3</strain>
        <tissue evidence="3">Leaf</tissue>
    </source>
</reference>
<dbReference type="AlphaFoldDB" id="A0A9D4U2P6"/>
<evidence type="ECO:0000256" key="1">
    <source>
        <dbReference type="ARBA" id="ARBA00022737"/>
    </source>
</evidence>
<dbReference type="Gene3D" id="1.25.40.10">
    <property type="entry name" value="Tetratricopeptide repeat domain"/>
    <property type="match status" value="4"/>
</dbReference>